<dbReference type="PANTHER" id="PTHR11439">
    <property type="entry name" value="GAG-POL-RELATED RETROTRANSPOSON"/>
    <property type="match status" value="1"/>
</dbReference>
<dbReference type="PANTHER" id="PTHR11439:SF511">
    <property type="match status" value="1"/>
</dbReference>
<dbReference type="CDD" id="cd09272">
    <property type="entry name" value="RNase_HI_RT_Ty1"/>
    <property type="match status" value="1"/>
</dbReference>
<dbReference type="EMBL" id="AM460055">
    <property type="protein sequence ID" value="CAN63528.1"/>
    <property type="molecule type" value="Genomic_DNA"/>
</dbReference>
<reference evidence="1" key="1">
    <citation type="journal article" date="2007" name="PLoS ONE">
        <title>The first genome sequence of an elite grapevine cultivar (Pinot noir Vitis vinifera L.): coping with a highly heterozygous genome.</title>
        <authorList>
            <person name="Velasco R."/>
            <person name="Zharkikh A."/>
            <person name="Troggio M."/>
            <person name="Cartwright D.A."/>
            <person name="Cestaro A."/>
            <person name="Pruss D."/>
            <person name="Pindo M."/>
            <person name="FitzGerald L.M."/>
            <person name="Vezzulli S."/>
            <person name="Reid J."/>
            <person name="Malacarne G."/>
            <person name="Iliev D."/>
            <person name="Coppola G."/>
            <person name="Wardell B."/>
            <person name="Micheletti D."/>
            <person name="Macalma T."/>
            <person name="Facci M."/>
            <person name="Mitchell J.T."/>
            <person name="Perazzolli M."/>
            <person name="Eldredge G."/>
            <person name="Gatto P."/>
            <person name="Oyzerski R."/>
            <person name="Moretto M."/>
            <person name="Gutin N."/>
            <person name="Stefanini M."/>
            <person name="Chen Y."/>
            <person name="Segala C."/>
            <person name="Davenport C."/>
            <person name="Dematte L."/>
            <person name="Mraz A."/>
            <person name="Battilana J."/>
            <person name="Stormo K."/>
            <person name="Costa F."/>
            <person name="Tao Q."/>
            <person name="Si-Ammour A."/>
            <person name="Harkins T."/>
            <person name="Lackey A."/>
            <person name="Perbost C."/>
            <person name="Taillon B."/>
            <person name="Stella A."/>
            <person name="Solovyev V."/>
            <person name="Fawcett J.A."/>
            <person name="Sterck L."/>
            <person name="Vandepoele K."/>
            <person name="Grando S.M."/>
            <person name="Toppo S."/>
            <person name="Moser C."/>
            <person name="Lanchbury J."/>
            <person name="Bogden R."/>
            <person name="Skolnick M."/>
            <person name="Sgaramella V."/>
            <person name="Bhatnagar S.K."/>
            <person name="Fontana P."/>
            <person name="Gutin A."/>
            <person name="Van de Peer Y."/>
            <person name="Salamini F."/>
            <person name="Viola R."/>
        </authorList>
    </citation>
    <scope>NUCLEOTIDE SEQUENCE</scope>
</reference>
<dbReference type="AlphaFoldDB" id="A5BHX5"/>
<evidence type="ECO:0000313" key="1">
    <source>
        <dbReference type="EMBL" id="CAN63528.1"/>
    </source>
</evidence>
<protein>
    <recommendedName>
        <fullName evidence="2">Retrovirus-related Pol polyprotein from transposon RE1</fullName>
    </recommendedName>
</protein>
<accession>A5BHX5</accession>
<sequence length="246" mass="28306">MSTTSFFMATYMRKYICLCRQGKENLVSASKNGIFISQRKYALEIIEDARLLGDVPIDTPMERGLKLSDKSNLLKDQGRYMRLVRSLIYLTVSRPYITYAVHVLSRFMHQPRKDHMEATLRVVHYLKNAHGQAKVEYHAMIEACCELAWHQYLLRDLGVLHHEPALLHYENKAALHIAANLVFHECTRHIEMDCHHIRDKIQDGSIITSSMSSAHQLADILTKPLGNEIFAPMIRKLGVQEIHSPT</sequence>
<evidence type="ECO:0008006" key="2">
    <source>
        <dbReference type="Google" id="ProtNLM"/>
    </source>
</evidence>
<gene>
    <name evidence="1" type="ORF">VITISV_033444</name>
</gene>
<proteinExistence type="predicted"/>
<organism evidence="1">
    <name type="scientific">Vitis vinifera</name>
    <name type="common">Grape</name>
    <dbReference type="NCBI Taxonomy" id="29760"/>
    <lineage>
        <taxon>Eukaryota</taxon>
        <taxon>Viridiplantae</taxon>
        <taxon>Streptophyta</taxon>
        <taxon>Embryophyta</taxon>
        <taxon>Tracheophyta</taxon>
        <taxon>Spermatophyta</taxon>
        <taxon>Magnoliopsida</taxon>
        <taxon>eudicotyledons</taxon>
        <taxon>Gunneridae</taxon>
        <taxon>Pentapetalae</taxon>
        <taxon>rosids</taxon>
        <taxon>Vitales</taxon>
        <taxon>Vitaceae</taxon>
        <taxon>Viteae</taxon>
        <taxon>Vitis</taxon>
    </lineage>
</organism>
<name>A5BHX5_VITVI</name>